<keyword evidence="3" id="KW-1185">Reference proteome</keyword>
<proteinExistence type="predicted"/>
<dbReference type="RefSeq" id="XP_046074006.1">
    <property type="nucleotide sequence ID" value="XM_046215625.1"/>
</dbReference>
<comment type="caution">
    <text evidence="2">The sequence shown here is derived from an EMBL/GenBank/DDBJ whole genome shotgun (WGS) entry which is preliminary data.</text>
</comment>
<feature type="compositionally biased region" description="Low complexity" evidence="1">
    <location>
        <begin position="495"/>
        <end position="508"/>
    </location>
</feature>
<accession>A0AAD4KUL5</accession>
<reference evidence="2" key="1">
    <citation type="submission" date="2021-12" db="EMBL/GenBank/DDBJ databases">
        <title>Convergent genome expansion in fungi linked to evolution of root-endophyte symbiosis.</title>
        <authorList>
            <consortium name="DOE Joint Genome Institute"/>
            <person name="Ke Y.-H."/>
            <person name="Bonito G."/>
            <person name="Liao H.-L."/>
            <person name="Looney B."/>
            <person name="Rojas-Flechas A."/>
            <person name="Nash J."/>
            <person name="Hameed K."/>
            <person name="Schadt C."/>
            <person name="Martin F."/>
            <person name="Crous P.W."/>
            <person name="Miettinen O."/>
            <person name="Magnuson J.K."/>
            <person name="Labbe J."/>
            <person name="Jacobson D."/>
            <person name="Doktycz M.J."/>
            <person name="Veneault-Fourrey C."/>
            <person name="Kuo A."/>
            <person name="Mondo S."/>
            <person name="Calhoun S."/>
            <person name="Riley R."/>
            <person name="Ohm R."/>
            <person name="LaButti K."/>
            <person name="Andreopoulos B."/>
            <person name="Pangilinan J."/>
            <person name="Nolan M."/>
            <person name="Tritt A."/>
            <person name="Clum A."/>
            <person name="Lipzen A."/>
            <person name="Daum C."/>
            <person name="Barry K."/>
            <person name="Grigoriev I.V."/>
            <person name="Vilgalys R."/>
        </authorList>
    </citation>
    <scope>NUCLEOTIDE SEQUENCE</scope>
    <source>
        <strain evidence="2">PMI_201</strain>
    </source>
</reference>
<feature type="region of interest" description="Disordered" evidence="1">
    <location>
        <begin position="685"/>
        <end position="709"/>
    </location>
</feature>
<dbReference type="GeneID" id="70245912"/>
<dbReference type="Proteomes" id="UP001201262">
    <property type="component" value="Unassembled WGS sequence"/>
</dbReference>
<sequence length="709" mass="79061">MFGLQFDVANENRNGVPVAKEKLALKSLYTYRCRHHRRRPYLTTSLMRRDSDSEPTHELVILCHKLGIWTDTAWCTTPAGRCFRRRGYVSMRVPHGAPEVWVVFDRLWRSKNWLGSPSDRPTLDSRKDGRLWEHEEVGFHGEPLGTGDGPGNKEGKFVPTHLRQSHKAFVENIKCDRCSEPIGERCEQCSVLMHCVGCRKTLCASCAYSWRYAKDAIPPIPGLPTSQSLWWAPGSNTSPCIMHDPNPDADNNNPPNPAAPGQYPNLEFSWCCTEPIFSGGGGISIGTTTRDVDLVRAVPLPKGQGWEDPEYSNNSWIDSKRQASEVGHAELLRQLLGPPNRQVSSCPRNLCKECYESPRWSVECQSCLKPLCKEHDLRGLRLRICGYRDLALEKITLQSQQASAIGKTGISFTMSNNNGLSTRTRTNLLAPFQSQPPQPIAINMDRDSPSASSSVAGDHFAPGVGGMHPAVLQDFIQAQHQAEDGSMTGPQAGQSQSPTTSNLSRSSSRSSVYYDAAAEISRWQGCRSYFCPQYRPIGDQRQRCNSVLRECTNCSIYVCQDCVNKNPPCPCSYCDANYHCPNCLKLREEDGTCRRVEEERAKKEEKWKRDMEMLEDILDRKLANEVAGFAGEFMDLVHDGDHVESLDLQTSLTPLPLASQSHGNAQGQVAPAPIQLQIQSHAANHDGQSFHHHNSDDEVLDETVTPIAD</sequence>
<dbReference type="AlphaFoldDB" id="A0AAD4KUL5"/>
<evidence type="ECO:0000256" key="1">
    <source>
        <dbReference type="SAM" id="MobiDB-lite"/>
    </source>
</evidence>
<feature type="region of interest" description="Disordered" evidence="1">
    <location>
        <begin position="431"/>
        <end position="460"/>
    </location>
</feature>
<organism evidence="2 3">
    <name type="scientific">Talaromyces proteolyticus</name>
    <dbReference type="NCBI Taxonomy" id="1131652"/>
    <lineage>
        <taxon>Eukaryota</taxon>
        <taxon>Fungi</taxon>
        <taxon>Dikarya</taxon>
        <taxon>Ascomycota</taxon>
        <taxon>Pezizomycotina</taxon>
        <taxon>Eurotiomycetes</taxon>
        <taxon>Eurotiomycetidae</taxon>
        <taxon>Eurotiales</taxon>
        <taxon>Trichocomaceae</taxon>
        <taxon>Talaromyces</taxon>
        <taxon>Talaromyces sect. Bacilispori</taxon>
    </lineage>
</organism>
<protein>
    <submittedName>
        <fullName evidence="2">Uncharacterized protein</fullName>
    </submittedName>
</protein>
<evidence type="ECO:0000313" key="2">
    <source>
        <dbReference type="EMBL" id="KAH8700300.1"/>
    </source>
</evidence>
<dbReference type="EMBL" id="JAJTJA010000004">
    <property type="protein sequence ID" value="KAH8700300.1"/>
    <property type="molecule type" value="Genomic_DNA"/>
</dbReference>
<gene>
    <name evidence="2" type="ORF">BGW36DRAFT_373831</name>
</gene>
<evidence type="ECO:0000313" key="3">
    <source>
        <dbReference type="Proteomes" id="UP001201262"/>
    </source>
</evidence>
<feature type="region of interest" description="Disordered" evidence="1">
    <location>
        <begin position="481"/>
        <end position="508"/>
    </location>
</feature>
<name>A0AAD4KUL5_9EURO</name>